<reference evidence="2 3" key="1">
    <citation type="journal article" date="2010" name="Nature">
        <title>Nitrite-driven anaerobic methane oxidation by oxygenic bacteria.</title>
        <authorList>
            <person name="Ettwig K.F."/>
            <person name="Butler M.K."/>
            <person name="Le Paslier D."/>
            <person name="Pelletier E."/>
            <person name="Mangenot S."/>
            <person name="Kuypers M.M.M."/>
            <person name="Schreiber F."/>
            <person name="Dutilh B.E."/>
            <person name="Zedelius J."/>
            <person name="de Beer D."/>
            <person name="Gloerich J."/>
            <person name="Wessels H.J.C.T."/>
            <person name="van Allen T."/>
            <person name="Luesken F."/>
            <person name="Wu M."/>
            <person name="van de Pas-Schoonen K.T."/>
            <person name="Op den Camp H.J.M."/>
            <person name="Janssen-Megens E.M."/>
            <person name="Francoijs K-J."/>
            <person name="Stunnenberg H."/>
            <person name="Weissenbach J."/>
            <person name="Jetten M.S.M."/>
            <person name="Strous M."/>
        </authorList>
    </citation>
    <scope>NUCLEOTIDE SEQUENCE [LARGE SCALE GENOMIC DNA]</scope>
</reference>
<protein>
    <recommendedName>
        <fullName evidence="1">FRG domain-containing protein</fullName>
    </recommendedName>
</protein>
<dbReference type="Proteomes" id="UP000006898">
    <property type="component" value="Chromosome"/>
</dbReference>
<proteinExistence type="predicted"/>
<accession>D5MMR0</accession>
<evidence type="ECO:0000313" key="2">
    <source>
        <dbReference type="EMBL" id="CBE70182.1"/>
    </source>
</evidence>
<dbReference type="STRING" id="671143.DAMO_3109"/>
<evidence type="ECO:0000259" key="1">
    <source>
        <dbReference type="SMART" id="SM00901"/>
    </source>
</evidence>
<dbReference type="HOGENOM" id="CLU_1060554_0_0_0"/>
<dbReference type="Pfam" id="PF08867">
    <property type="entry name" value="FRG"/>
    <property type="match status" value="1"/>
</dbReference>
<dbReference type="KEGG" id="mox:DAMO_3109"/>
<feature type="domain" description="FRG" evidence="1">
    <location>
        <begin position="21"/>
        <end position="131"/>
    </location>
</feature>
<dbReference type="SMART" id="SM00901">
    <property type="entry name" value="FRG"/>
    <property type="match status" value="1"/>
</dbReference>
<organism evidence="2 3">
    <name type="scientific">Methylomirabilis oxygeniifera</name>
    <dbReference type="NCBI Taxonomy" id="671143"/>
    <lineage>
        <taxon>Bacteria</taxon>
        <taxon>Candidatus Methylomirabilota</taxon>
        <taxon>Candidatus Methylomirabilia</taxon>
        <taxon>Candidatus Methylomirabilales</taxon>
        <taxon>Candidatus Methylomirabilaceae</taxon>
        <taxon>Candidatus Methylomirabilis</taxon>
    </lineage>
</organism>
<dbReference type="AlphaFoldDB" id="D5MMR0"/>
<name>D5MMR0_METO1</name>
<dbReference type="EMBL" id="FP565575">
    <property type="protein sequence ID" value="CBE70182.1"/>
    <property type="molecule type" value="Genomic_DNA"/>
</dbReference>
<evidence type="ECO:0000313" key="3">
    <source>
        <dbReference type="Proteomes" id="UP000006898"/>
    </source>
</evidence>
<sequence length="271" mass="31966">MDFIDVSWANFIAAIKPDLLHDRRFIYRGQESSNWRLQTSLHRTGQWRTPEDISSYIQHIVPLAHEAVASWEGVRRDLSNGFQLAEFLAYLQHNSFPTPLLDWTYSPYIAAFFAFECINHYQPEHDYVCIYRFDKGGWIRSYKQSYDYSDKNLHVSIIEPSSVGNPKLMLQQGLFMYTNQDDIESHIELNSKNPKEPYLRKFRIHCRERQVALRELRLMNITRMQLFPSVESVCRKVATDVSLMFPMGKTRSEISKEIFEQFLASYKTGEK</sequence>
<dbReference type="InterPro" id="IPR014966">
    <property type="entry name" value="FRG-dom"/>
</dbReference>
<gene>
    <name evidence="2" type="ORF">DAMO_3109</name>
</gene>